<evidence type="ECO:0000256" key="2">
    <source>
        <dbReference type="ARBA" id="ARBA00004141"/>
    </source>
</evidence>
<dbReference type="InterPro" id="IPR035965">
    <property type="entry name" value="PAS-like_dom_sf"/>
</dbReference>
<comment type="subcellular location">
    <subcellularLocation>
        <location evidence="2">Membrane</location>
        <topology evidence="2">Multi-pass membrane protein</topology>
    </subcellularLocation>
</comment>
<dbReference type="Pfam" id="PF02518">
    <property type="entry name" value="HATPase_c"/>
    <property type="match status" value="1"/>
</dbReference>
<dbReference type="Proteomes" id="UP001500353">
    <property type="component" value="Unassembled WGS sequence"/>
</dbReference>
<evidence type="ECO:0000256" key="6">
    <source>
        <dbReference type="ARBA" id="ARBA00022692"/>
    </source>
</evidence>
<dbReference type="EC" id="2.7.13.3" evidence="3"/>
<keyword evidence="9" id="KW-0067">ATP-binding</keyword>
<keyword evidence="6" id="KW-0812">Transmembrane</keyword>
<dbReference type="InterPro" id="IPR000014">
    <property type="entry name" value="PAS"/>
</dbReference>
<dbReference type="InterPro" id="IPR036097">
    <property type="entry name" value="HisK_dim/P_sf"/>
</dbReference>
<dbReference type="SUPFAM" id="SSF55874">
    <property type="entry name" value="ATPase domain of HSP90 chaperone/DNA topoisomerase II/histidine kinase"/>
    <property type="match status" value="1"/>
</dbReference>
<dbReference type="SUPFAM" id="SSF55785">
    <property type="entry name" value="PYP-like sensor domain (PAS domain)"/>
    <property type="match status" value="1"/>
</dbReference>
<evidence type="ECO:0000256" key="3">
    <source>
        <dbReference type="ARBA" id="ARBA00012438"/>
    </source>
</evidence>
<feature type="domain" description="Histidine kinase" evidence="13">
    <location>
        <begin position="160"/>
        <end position="371"/>
    </location>
</feature>
<evidence type="ECO:0000256" key="5">
    <source>
        <dbReference type="ARBA" id="ARBA00022679"/>
    </source>
</evidence>
<evidence type="ECO:0000313" key="15">
    <source>
        <dbReference type="Proteomes" id="UP001500353"/>
    </source>
</evidence>
<evidence type="ECO:0000256" key="1">
    <source>
        <dbReference type="ARBA" id="ARBA00000085"/>
    </source>
</evidence>
<dbReference type="EMBL" id="BAABHX010000001">
    <property type="protein sequence ID" value="GAA5083395.1"/>
    <property type="molecule type" value="Genomic_DNA"/>
</dbReference>
<organism evidence="14 15">
    <name type="scientific">Chryseobacterium ginsengisoli</name>
    <dbReference type="NCBI Taxonomy" id="363853"/>
    <lineage>
        <taxon>Bacteria</taxon>
        <taxon>Pseudomonadati</taxon>
        <taxon>Bacteroidota</taxon>
        <taxon>Flavobacteriia</taxon>
        <taxon>Flavobacteriales</taxon>
        <taxon>Weeksellaceae</taxon>
        <taxon>Chryseobacterium group</taxon>
        <taxon>Chryseobacterium</taxon>
    </lineage>
</organism>
<dbReference type="SMART" id="SM00091">
    <property type="entry name" value="PAS"/>
    <property type="match status" value="1"/>
</dbReference>
<evidence type="ECO:0000313" key="14">
    <source>
        <dbReference type="EMBL" id="GAA5083395.1"/>
    </source>
</evidence>
<keyword evidence="15" id="KW-1185">Reference proteome</keyword>
<evidence type="ECO:0000256" key="7">
    <source>
        <dbReference type="ARBA" id="ARBA00022741"/>
    </source>
</evidence>
<dbReference type="InterPro" id="IPR005467">
    <property type="entry name" value="His_kinase_dom"/>
</dbReference>
<dbReference type="GO" id="GO:0016301">
    <property type="term" value="F:kinase activity"/>
    <property type="evidence" value="ECO:0007669"/>
    <property type="project" value="UniProtKB-KW"/>
</dbReference>
<dbReference type="SUPFAM" id="SSF47384">
    <property type="entry name" value="Homodimeric domain of signal transducing histidine kinase"/>
    <property type="match status" value="1"/>
</dbReference>
<dbReference type="PANTHER" id="PTHR42878:SF7">
    <property type="entry name" value="SENSOR HISTIDINE KINASE GLRK"/>
    <property type="match status" value="1"/>
</dbReference>
<evidence type="ECO:0000256" key="11">
    <source>
        <dbReference type="ARBA" id="ARBA00023012"/>
    </source>
</evidence>
<keyword evidence="4" id="KW-0597">Phosphoprotein</keyword>
<dbReference type="InterPro" id="IPR004358">
    <property type="entry name" value="Sig_transdc_His_kin-like_C"/>
</dbReference>
<gene>
    <name evidence="14" type="ORF">GCM10023210_02020</name>
</gene>
<evidence type="ECO:0000256" key="4">
    <source>
        <dbReference type="ARBA" id="ARBA00022553"/>
    </source>
</evidence>
<sequence length="372" mass="42100">MDNKYTLSSAEDFNDFFESALCGFVITDGNGIIIRINKRAAEWLHSEPENFIGKRISDILAVGGKIYLETHLWPLLLMQGHFDEVAVELINSDKGKMPVYINGYTRKSEDGQPIFMRFTLFKASDRRIYEENLQMAKQLAEQNLNIEKQNALIREQFIAVLGHDLRNPLGGIMSATQVLTRFGFGEREKRLIDIIQTSSKRMHEMINNIMDLARGRLGGGISINLEEVNLENLLNQVSDELKITFPERIIDSNFTISKTIMCDPARISQLVSNLLANAVTHGSHDTPVILKAFTTDTYWEISVINQGLPIPKEALTHLFHPFHRESSHSSHNGLGLGLYIASEIAKAHNGKLTVVSDEQYTCFTFRSEFIEK</sequence>
<evidence type="ECO:0000259" key="13">
    <source>
        <dbReference type="PROSITE" id="PS50109"/>
    </source>
</evidence>
<dbReference type="Gene3D" id="3.30.450.20">
    <property type="entry name" value="PAS domain"/>
    <property type="match status" value="1"/>
</dbReference>
<dbReference type="InterPro" id="IPR003661">
    <property type="entry name" value="HisK_dim/P_dom"/>
</dbReference>
<evidence type="ECO:0000256" key="8">
    <source>
        <dbReference type="ARBA" id="ARBA00022777"/>
    </source>
</evidence>
<dbReference type="Pfam" id="PF13426">
    <property type="entry name" value="PAS_9"/>
    <property type="match status" value="1"/>
</dbReference>
<accession>A0ABP9LQK6</accession>
<dbReference type="SMART" id="SM00387">
    <property type="entry name" value="HATPase_c"/>
    <property type="match status" value="1"/>
</dbReference>
<keyword evidence="11" id="KW-0902">Two-component regulatory system</keyword>
<keyword evidence="8 14" id="KW-0418">Kinase</keyword>
<keyword evidence="5" id="KW-0808">Transferase</keyword>
<dbReference type="InterPro" id="IPR036890">
    <property type="entry name" value="HATPase_C_sf"/>
</dbReference>
<evidence type="ECO:0000256" key="12">
    <source>
        <dbReference type="ARBA" id="ARBA00023136"/>
    </source>
</evidence>
<dbReference type="RefSeq" id="WP_345199743.1">
    <property type="nucleotide sequence ID" value="NZ_BAABHX010000001.1"/>
</dbReference>
<keyword evidence="7" id="KW-0547">Nucleotide-binding</keyword>
<comment type="caution">
    <text evidence="14">The sequence shown here is derived from an EMBL/GenBank/DDBJ whole genome shotgun (WGS) entry which is preliminary data.</text>
</comment>
<evidence type="ECO:0000256" key="9">
    <source>
        <dbReference type="ARBA" id="ARBA00022840"/>
    </source>
</evidence>
<dbReference type="SMART" id="SM00388">
    <property type="entry name" value="HisKA"/>
    <property type="match status" value="1"/>
</dbReference>
<comment type="catalytic activity">
    <reaction evidence="1">
        <text>ATP + protein L-histidine = ADP + protein N-phospho-L-histidine.</text>
        <dbReference type="EC" id="2.7.13.3"/>
    </reaction>
</comment>
<dbReference type="PANTHER" id="PTHR42878">
    <property type="entry name" value="TWO-COMPONENT HISTIDINE KINASE"/>
    <property type="match status" value="1"/>
</dbReference>
<reference evidence="15" key="1">
    <citation type="journal article" date="2019" name="Int. J. Syst. Evol. Microbiol.">
        <title>The Global Catalogue of Microorganisms (GCM) 10K type strain sequencing project: providing services to taxonomists for standard genome sequencing and annotation.</title>
        <authorList>
            <consortium name="The Broad Institute Genomics Platform"/>
            <consortium name="The Broad Institute Genome Sequencing Center for Infectious Disease"/>
            <person name="Wu L."/>
            <person name="Ma J."/>
        </authorList>
    </citation>
    <scope>NUCLEOTIDE SEQUENCE [LARGE SCALE GENOMIC DNA]</scope>
    <source>
        <strain evidence="15">JCM 18019</strain>
    </source>
</reference>
<dbReference type="PRINTS" id="PR00344">
    <property type="entry name" value="BCTRLSENSOR"/>
</dbReference>
<dbReference type="Gene3D" id="1.10.287.130">
    <property type="match status" value="1"/>
</dbReference>
<dbReference type="PROSITE" id="PS50109">
    <property type="entry name" value="HIS_KIN"/>
    <property type="match status" value="1"/>
</dbReference>
<evidence type="ECO:0000256" key="10">
    <source>
        <dbReference type="ARBA" id="ARBA00022989"/>
    </source>
</evidence>
<dbReference type="Pfam" id="PF00512">
    <property type="entry name" value="HisKA"/>
    <property type="match status" value="1"/>
</dbReference>
<protein>
    <recommendedName>
        <fullName evidence="3">histidine kinase</fullName>
        <ecNumber evidence="3">2.7.13.3</ecNumber>
    </recommendedName>
</protein>
<keyword evidence="12" id="KW-0472">Membrane</keyword>
<dbReference type="CDD" id="cd00082">
    <property type="entry name" value="HisKA"/>
    <property type="match status" value="1"/>
</dbReference>
<name>A0ABP9LQK6_9FLAO</name>
<proteinExistence type="predicted"/>
<keyword evidence="10" id="KW-1133">Transmembrane helix</keyword>
<dbReference type="Gene3D" id="3.30.565.10">
    <property type="entry name" value="Histidine kinase-like ATPase, C-terminal domain"/>
    <property type="match status" value="1"/>
</dbReference>
<dbReference type="CDD" id="cd00130">
    <property type="entry name" value="PAS"/>
    <property type="match status" value="1"/>
</dbReference>
<dbReference type="InterPro" id="IPR050351">
    <property type="entry name" value="BphY/WalK/GraS-like"/>
</dbReference>
<dbReference type="InterPro" id="IPR003594">
    <property type="entry name" value="HATPase_dom"/>
</dbReference>